<dbReference type="Proteomes" id="UP000221011">
    <property type="component" value="Chromosome"/>
</dbReference>
<dbReference type="InterPro" id="IPR041356">
    <property type="entry name" value="PGM1_C"/>
</dbReference>
<proteinExistence type="predicted"/>
<keyword evidence="4" id="KW-1185">Reference proteome</keyword>
<name>A0A291QH39_9ACTN</name>
<dbReference type="Gene3D" id="3.30.470.20">
    <property type="entry name" value="ATP-grasp fold, B domain"/>
    <property type="match status" value="1"/>
</dbReference>
<keyword evidence="1" id="KW-0547">Nucleotide-binding</keyword>
<dbReference type="RefSeq" id="WP_098245233.1">
    <property type="nucleotide sequence ID" value="NZ_CP022685.1"/>
</dbReference>
<organism evidence="3 4">
    <name type="scientific">Streptomyces formicae</name>
    <dbReference type="NCBI Taxonomy" id="1616117"/>
    <lineage>
        <taxon>Bacteria</taxon>
        <taxon>Bacillati</taxon>
        <taxon>Actinomycetota</taxon>
        <taxon>Actinomycetes</taxon>
        <taxon>Kitasatosporales</taxon>
        <taxon>Streptomycetaceae</taxon>
        <taxon>Streptomyces</taxon>
    </lineage>
</organism>
<dbReference type="KEGG" id="sfk:KY5_6011"/>
<dbReference type="GO" id="GO:0005524">
    <property type="term" value="F:ATP binding"/>
    <property type="evidence" value="ECO:0007669"/>
    <property type="project" value="UniProtKB-UniRule"/>
</dbReference>
<dbReference type="Pfam" id="PF18105">
    <property type="entry name" value="PGM1_C"/>
    <property type="match status" value="1"/>
</dbReference>
<accession>A0A291QH39</accession>
<dbReference type="PROSITE" id="PS50975">
    <property type="entry name" value="ATP_GRASP"/>
    <property type="match status" value="1"/>
</dbReference>
<evidence type="ECO:0000313" key="3">
    <source>
        <dbReference type="EMBL" id="ATL31029.1"/>
    </source>
</evidence>
<evidence type="ECO:0000256" key="1">
    <source>
        <dbReference type="PROSITE-ProRule" id="PRU00409"/>
    </source>
</evidence>
<dbReference type="Pfam" id="PF18604">
    <property type="entry name" value="PreAtp-grasp"/>
    <property type="match status" value="1"/>
</dbReference>
<sequence length="450" mass="48663">MPKILFANPNSRAMVARPEDIPVDVRPFYDVIGDRLLWSLESGDIAVIPGPVNKDFLGYLADTLGLLPEEFTVLSLRDQTSASWYPDSNPGLVEELRDRIAASGLGADAWSVGCYLHDRDVARWETLLGVDHVEAQPFAQNMVELVNTKSVFRALALAAGVPVPEGRVSDPGPELIDAVTELMPRTGSVIVKQDQNSGGDGNVLVTTDPDVVGLGAYRVLRIAGTERTRVRDALAEVGLAEPPVLPRYTAGARIVVEVYHPYAKTLSSELYIPPRTAPVLLNYGDMRMEPVWKGYVFPPQGLAVADHAQLCADSQQIALLAQRIGYHGLINIDAVLDQQGRMLYTEFNGRAGGATNIDVIARRLLGADYLRTHVVVSHNSLPARSLGELLAHLRETGRLFSAERGVGVIVATDSTQTTGTVELVSIGLDRAQAVRLEAEVESHLRCGAAA</sequence>
<keyword evidence="1" id="KW-0067">ATP-binding</keyword>
<dbReference type="InterPro" id="IPR040754">
    <property type="entry name" value="PreAtp-grasp"/>
</dbReference>
<reference evidence="3 4" key="1">
    <citation type="submission" date="2017-08" db="EMBL/GenBank/DDBJ databases">
        <title>Complete Genome Sequence of Streptomyces formicae KY5, the formicamycin producer.</title>
        <authorList>
            <person name="Holmes N.A."/>
            <person name="Devine R."/>
            <person name="Qin Z."/>
            <person name="Seipke R.F."/>
            <person name="Wilkinson B."/>
            <person name="Hutchings M.I."/>
        </authorList>
    </citation>
    <scope>NUCLEOTIDE SEQUENCE [LARGE SCALE GENOMIC DNA]</scope>
    <source>
        <strain evidence="3 4">KY5</strain>
    </source>
</reference>
<evidence type="ECO:0000313" key="4">
    <source>
        <dbReference type="Proteomes" id="UP000221011"/>
    </source>
</evidence>
<evidence type="ECO:0000259" key="2">
    <source>
        <dbReference type="PROSITE" id="PS50975"/>
    </source>
</evidence>
<dbReference type="GO" id="GO:0046872">
    <property type="term" value="F:metal ion binding"/>
    <property type="evidence" value="ECO:0007669"/>
    <property type="project" value="InterPro"/>
</dbReference>
<dbReference type="EMBL" id="CP022685">
    <property type="protein sequence ID" value="ATL31029.1"/>
    <property type="molecule type" value="Genomic_DNA"/>
</dbReference>
<dbReference type="InterPro" id="IPR011761">
    <property type="entry name" value="ATP-grasp"/>
</dbReference>
<dbReference type="AlphaFoldDB" id="A0A291QH39"/>
<protein>
    <recommendedName>
        <fullName evidence="2">ATP-grasp domain-containing protein</fullName>
    </recommendedName>
</protein>
<feature type="domain" description="ATP-grasp" evidence="2">
    <location>
        <begin position="153"/>
        <end position="378"/>
    </location>
</feature>
<gene>
    <name evidence="3" type="ORF">KY5_6011</name>
</gene>
<dbReference type="SUPFAM" id="SSF56059">
    <property type="entry name" value="Glutathione synthetase ATP-binding domain-like"/>
    <property type="match status" value="1"/>
</dbReference>